<dbReference type="PANTHER" id="PTHR34883:SF4">
    <property type="entry name" value="CUPREDOXIN"/>
    <property type="match status" value="1"/>
</dbReference>
<protein>
    <recommendedName>
        <fullName evidence="5">Phytocyanin domain-containing protein</fullName>
    </recommendedName>
</protein>
<keyword evidence="4" id="KW-1185">Reference proteome</keyword>
<organism evidence="3 4">
    <name type="scientific">Phanerochaete carnosa (strain HHB-10118-sp)</name>
    <name type="common">White-rot fungus</name>
    <name type="synonym">Peniophora carnosa</name>
    <dbReference type="NCBI Taxonomy" id="650164"/>
    <lineage>
        <taxon>Eukaryota</taxon>
        <taxon>Fungi</taxon>
        <taxon>Dikarya</taxon>
        <taxon>Basidiomycota</taxon>
        <taxon>Agaricomycotina</taxon>
        <taxon>Agaricomycetes</taxon>
        <taxon>Polyporales</taxon>
        <taxon>Phanerochaetaceae</taxon>
        <taxon>Phanerochaete</taxon>
    </lineage>
</organism>
<accession>K5UY70</accession>
<evidence type="ECO:0000256" key="1">
    <source>
        <dbReference type="SAM" id="MobiDB-lite"/>
    </source>
</evidence>
<dbReference type="OrthoDB" id="1921208at2759"/>
<dbReference type="PANTHER" id="PTHR34883">
    <property type="entry name" value="SERINE-RICH PROTEIN, PUTATIVE-RELATED-RELATED"/>
    <property type="match status" value="1"/>
</dbReference>
<dbReference type="InParanoid" id="K5UY70"/>
<dbReference type="CDD" id="cd00920">
    <property type="entry name" value="Cupredoxin"/>
    <property type="match status" value="1"/>
</dbReference>
<dbReference type="STRING" id="650164.K5UY70"/>
<dbReference type="InterPro" id="IPR008972">
    <property type="entry name" value="Cupredoxin"/>
</dbReference>
<sequence>MRFSTIFAAALSVGVVYAETINVMVGANSTLTFTPSEVTAQDGDVIAFTFLTKNHTVTQSSFAAPCTNLSTDSVDSGFQFVAAGATTFPQFSFNVTNTSAPLWFYCRQTGIADVQRRHSHCGMGMVFAVNPTVNKTFAEFQSAAMATANSTTNSTTTTNSTGTSGSSPSSTSGAPGASGSAGVSPSSSGSGSSPSATNNGAMSVKTGGALLLSGVGLVAGLLL</sequence>
<dbReference type="Proteomes" id="UP000008370">
    <property type="component" value="Unassembled WGS sequence"/>
</dbReference>
<dbReference type="HOGENOM" id="CLU_053381_5_0_1"/>
<dbReference type="EMBL" id="JH930472">
    <property type="protein sequence ID" value="EKM55066.1"/>
    <property type="molecule type" value="Genomic_DNA"/>
</dbReference>
<dbReference type="KEGG" id="pco:PHACADRAFT_183911"/>
<dbReference type="RefSeq" id="XP_007395411.1">
    <property type="nucleotide sequence ID" value="XM_007395349.1"/>
</dbReference>
<evidence type="ECO:0000313" key="4">
    <source>
        <dbReference type="Proteomes" id="UP000008370"/>
    </source>
</evidence>
<dbReference type="SUPFAM" id="SSF49503">
    <property type="entry name" value="Cupredoxins"/>
    <property type="match status" value="1"/>
</dbReference>
<evidence type="ECO:0000256" key="2">
    <source>
        <dbReference type="SAM" id="SignalP"/>
    </source>
</evidence>
<dbReference type="InterPro" id="IPR052953">
    <property type="entry name" value="Ser-rich/MCO-related"/>
</dbReference>
<dbReference type="Gene3D" id="2.60.40.420">
    <property type="entry name" value="Cupredoxins - blue copper proteins"/>
    <property type="match status" value="1"/>
</dbReference>
<feature type="chain" id="PRO_5003887642" description="Phytocyanin domain-containing protein" evidence="2">
    <location>
        <begin position="19"/>
        <end position="223"/>
    </location>
</feature>
<proteinExistence type="predicted"/>
<dbReference type="GeneID" id="18910174"/>
<evidence type="ECO:0000313" key="3">
    <source>
        <dbReference type="EMBL" id="EKM55066.1"/>
    </source>
</evidence>
<reference evidence="3 4" key="1">
    <citation type="journal article" date="2012" name="BMC Genomics">
        <title>Comparative genomics of the white-rot fungi, Phanerochaete carnosa and P. chrysosporium, to elucidate the genetic basis of the distinct wood types they colonize.</title>
        <authorList>
            <person name="Suzuki H."/>
            <person name="MacDonald J."/>
            <person name="Syed K."/>
            <person name="Salamov A."/>
            <person name="Hori C."/>
            <person name="Aerts A."/>
            <person name="Henrissat B."/>
            <person name="Wiebenga A."/>
            <person name="vanKuyk P.A."/>
            <person name="Barry K."/>
            <person name="Lindquist E."/>
            <person name="LaButti K."/>
            <person name="Lapidus A."/>
            <person name="Lucas S."/>
            <person name="Coutinho P."/>
            <person name="Gong Y."/>
            <person name="Samejima M."/>
            <person name="Mahadevan R."/>
            <person name="Abou-Zaid M."/>
            <person name="de Vries R.P."/>
            <person name="Igarashi K."/>
            <person name="Yadav J.S."/>
            <person name="Grigoriev I.V."/>
            <person name="Master E.R."/>
        </authorList>
    </citation>
    <scope>NUCLEOTIDE SEQUENCE [LARGE SCALE GENOMIC DNA]</scope>
    <source>
        <strain evidence="3 4">HHB-10118-sp</strain>
    </source>
</reference>
<feature type="region of interest" description="Disordered" evidence="1">
    <location>
        <begin position="148"/>
        <end position="199"/>
    </location>
</feature>
<dbReference type="AlphaFoldDB" id="K5UY70"/>
<evidence type="ECO:0008006" key="5">
    <source>
        <dbReference type="Google" id="ProtNLM"/>
    </source>
</evidence>
<gene>
    <name evidence="3" type="ORF">PHACADRAFT_183911</name>
</gene>
<keyword evidence="2" id="KW-0732">Signal</keyword>
<name>K5UY70_PHACS</name>
<feature type="signal peptide" evidence="2">
    <location>
        <begin position="1"/>
        <end position="18"/>
    </location>
</feature>